<name>A0A1D3DTZ1_9ACTN</name>
<evidence type="ECO:0008006" key="11">
    <source>
        <dbReference type="Google" id="ProtNLM"/>
    </source>
</evidence>
<dbReference type="SMART" id="SM00862">
    <property type="entry name" value="Trans_reg_C"/>
    <property type="match status" value="1"/>
</dbReference>
<dbReference type="OrthoDB" id="581105at2"/>
<dbReference type="Gene3D" id="1.10.10.10">
    <property type="entry name" value="Winged helix-like DNA-binding domain superfamily/Winged helix DNA-binding domain"/>
    <property type="match status" value="1"/>
</dbReference>
<dbReference type="EMBL" id="ASHX02000001">
    <property type="protein sequence ID" value="OEJ95787.1"/>
    <property type="molecule type" value="Genomic_DNA"/>
</dbReference>
<dbReference type="PROSITE" id="PS50943">
    <property type="entry name" value="HTH_CROC1"/>
    <property type="match status" value="1"/>
</dbReference>
<dbReference type="Pfam" id="PF13560">
    <property type="entry name" value="HTH_31"/>
    <property type="match status" value="1"/>
</dbReference>
<dbReference type="Proteomes" id="UP000095329">
    <property type="component" value="Unassembled WGS sequence"/>
</dbReference>
<dbReference type="eggNOG" id="COG3629">
    <property type="taxonomic scope" value="Bacteria"/>
</dbReference>
<evidence type="ECO:0000256" key="4">
    <source>
        <dbReference type="ARBA" id="ARBA00023125"/>
    </source>
</evidence>
<comment type="similarity">
    <text evidence="1">Belongs to the AfsR/DnrI/RedD regulatory family.</text>
</comment>
<evidence type="ECO:0000256" key="1">
    <source>
        <dbReference type="ARBA" id="ARBA00005820"/>
    </source>
</evidence>
<feature type="DNA-binding region" description="OmpR/PhoB-type" evidence="6">
    <location>
        <begin position="80"/>
        <end position="188"/>
    </location>
</feature>
<feature type="domain" description="HTH cro/C1-type" evidence="7">
    <location>
        <begin position="17"/>
        <end position="72"/>
    </location>
</feature>
<sequence length="726" mass="79352">MIDFFQRNGSLPFGERLRSFRGRTGLTQNEFAERTGISVRALRDLENGRVEQPRGRTLRGLATLLAVDVDEVRELLVACRRTVPSGDEGLRVDILGTLSVRHGGNVREISATKLRRLLGLLALHHPDPVGFEEIRRTLWPKNPPRSSQNLVHTYISQLRGVLLPPGSRPVAPSASCLTRTHGGYVLALERDQVDLTRFLDLAARAREAHDEGDSAAAYELAGRACRCWRGPILADEPLLAHHPEATAAARKGTENLLLHADLAMQFRQPEQVVHALRVAAREEPLHEGLQARLILALASCGQQSEALNVFAEVVRRLDAELGVEPGEELRHAHLRVLHQQLPSPRGGRLTRALPDGPMTARPPALTAAVPVPNPVPPTSRPSQLPAEPMIFVGRAAEMRKLDRLLSAPGERGGHVPAALISGLPGVGKTTLALRWAHRRQKAFPDGQLYVDLRGHSARPPLRPEEALTSFLRALGVPRARIPDSLDEAANLYRTVLSGRRVLVVLDNAGDEDQIRPLIPGEADCAVLVTSRNTLPGLVARQGVRRVGLDLLTQNESVALLTRLLGQRRVDAEPLAAAALARYCGGLPPAVRILGAHLAELPGLSIAQYCVELQDIEFFRRPGCEDDDLFSSVHAAFSLSYAALPESARRFFRLLGRTDGRNVTAYTMADLAGTTPREALRALRRLVEASLLHERAHALFTVPGPLLRYAEALDRHDDPHLPSDAAS</sequence>
<keyword evidence="2" id="KW-0902">Two-component regulatory system</keyword>
<dbReference type="PROSITE" id="PS51755">
    <property type="entry name" value="OMPR_PHOB"/>
    <property type="match status" value="1"/>
</dbReference>
<evidence type="ECO:0000256" key="2">
    <source>
        <dbReference type="ARBA" id="ARBA00023012"/>
    </source>
</evidence>
<dbReference type="Pfam" id="PF03704">
    <property type="entry name" value="BTAD"/>
    <property type="match status" value="1"/>
</dbReference>
<dbReference type="InterPro" id="IPR001387">
    <property type="entry name" value="Cro/C1-type_HTH"/>
</dbReference>
<dbReference type="AlphaFoldDB" id="A0A1D3DTZ1"/>
<dbReference type="InterPro" id="IPR010982">
    <property type="entry name" value="Lambda_DNA-bd_dom_sf"/>
</dbReference>
<dbReference type="CDD" id="cd00093">
    <property type="entry name" value="HTH_XRE"/>
    <property type="match status" value="1"/>
</dbReference>
<dbReference type="SUPFAM" id="SSF52540">
    <property type="entry name" value="P-loop containing nucleoside triphosphate hydrolases"/>
    <property type="match status" value="1"/>
</dbReference>
<keyword evidence="4 6" id="KW-0238">DNA-binding</keyword>
<dbReference type="SUPFAM" id="SSF48452">
    <property type="entry name" value="TPR-like"/>
    <property type="match status" value="1"/>
</dbReference>
<comment type="caution">
    <text evidence="9">The sequence shown here is derived from an EMBL/GenBank/DDBJ whole genome shotgun (WGS) entry which is preliminary data.</text>
</comment>
<dbReference type="GO" id="GO:0043531">
    <property type="term" value="F:ADP binding"/>
    <property type="evidence" value="ECO:0007669"/>
    <property type="project" value="InterPro"/>
</dbReference>
<keyword evidence="10" id="KW-1185">Reference proteome</keyword>
<accession>A0A1D3DTZ1</accession>
<dbReference type="GO" id="GO:0006355">
    <property type="term" value="P:regulation of DNA-templated transcription"/>
    <property type="evidence" value="ECO:0007669"/>
    <property type="project" value="InterPro"/>
</dbReference>
<dbReference type="GO" id="GO:0000160">
    <property type="term" value="P:phosphorelay signal transduction system"/>
    <property type="evidence" value="ECO:0007669"/>
    <property type="project" value="UniProtKB-KW"/>
</dbReference>
<reference evidence="9 10" key="1">
    <citation type="journal article" date="2013" name="Genome Announc.">
        <title>Genome Sequence of Streptomyces violaceusniger Strain SPC6, a Halotolerant Streptomycete That Exhibits Rapid Growth and Development.</title>
        <authorList>
            <person name="Chen X."/>
            <person name="Zhang B."/>
            <person name="Zhang W."/>
            <person name="Wu X."/>
            <person name="Zhang M."/>
            <person name="Chen T."/>
            <person name="Liu G."/>
            <person name="Dyson P."/>
        </authorList>
    </citation>
    <scope>NUCLEOTIDE SEQUENCE [LARGE SCALE GENOMIC DNA]</scope>
    <source>
        <strain evidence="9 10">SPC6</strain>
    </source>
</reference>
<dbReference type="RefSeq" id="WP_023588120.1">
    <property type="nucleotide sequence ID" value="NZ_ASHX02000001.1"/>
</dbReference>
<dbReference type="InterPro" id="IPR005158">
    <property type="entry name" value="BTAD"/>
</dbReference>
<dbReference type="SUPFAM" id="SSF47413">
    <property type="entry name" value="lambda repressor-like DNA-binding domains"/>
    <property type="match status" value="1"/>
</dbReference>
<evidence type="ECO:0000313" key="9">
    <source>
        <dbReference type="EMBL" id="OEJ95787.1"/>
    </source>
</evidence>
<evidence type="ECO:0000313" key="10">
    <source>
        <dbReference type="Proteomes" id="UP000095329"/>
    </source>
</evidence>
<dbReference type="SUPFAM" id="SSF46894">
    <property type="entry name" value="C-terminal effector domain of the bipartite response regulators"/>
    <property type="match status" value="1"/>
</dbReference>
<organism evidence="9 10">
    <name type="scientific">Streptomyces thermolilacinus SPC6</name>
    <dbReference type="NCBI Taxonomy" id="1306406"/>
    <lineage>
        <taxon>Bacteria</taxon>
        <taxon>Bacillati</taxon>
        <taxon>Actinomycetota</taxon>
        <taxon>Actinomycetes</taxon>
        <taxon>Kitasatosporales</taxon>
        <taxon>Streptomycetaceae</taxon>
        <taxon>Streptomyces</taxon>
    </lineage>
</organism>
<dbReference type="InterPro" id="IPR036388">
    <property type="entry name" value="WH-like_DNA-bd_sf"/>
</dbReference>
<gene>
    <name evidence="9" type="ORF">J116_016195</name>
</gene>
<feature type="domain" description="OmpR/PhoB-type" evidence="8">
    <location>
        <begin position="80"/>
        <end position="188"/>
    </location>
</feature>
<evidence type="ECO:0000259" key="8">
    <source>
        <dbReference type="PROSITE" id="PS51755"/>
    </source>
</evidence>
<keyword evidence="3" id="KW-0805">Transcription regulation</keyword>
<dbReference type="Gene3D" id="1.10.260.40">
    <property type="entry name" value="lambda repressor-like DNA-binding domains"/>
    <property type="match status" value="1"/>
</dbReference>
<keyword evidence="5" id="KW-0804">Transcription</keyword>
<proteinExistence type="inferred from homology"/>
<dbReference type="GO" id="GO:0003677">
    <property type="term" value="F:DNA binding"/>
    <property type="evidence" value="ECO:0007669"/>
    <property type="project" value="UniProtKB-UniRule"/>
</dbReference>
<dbReference type="InterPro" id="IPR027417">
    <property type="entry name" value="P-loop_NTPase"/>
</dbReference>
<dbReference type="InterPro" id="IPR051677">
    <property type="entry name" value="AfsR-DnrI-RedD_regulator"/>
</dbReference>
<dbReference type="STRING" id="1306406.J116_016195"/>
<dbReference type="PANTHER" id="PTHR35807:SF1">
    <property type="entry name" value="TRANSCRIPTIONAL REGULATOR REDD"/>
    <property type="match status" value="1"/>
</dbReference>
<dbReference type="InterPro" id="IPR011990">
    <property type="entry name" value="TPR-like_helical_dom_sf"/>
</dbReference>
<dbReference type="Gene3D" id="1.25.40.10">
    <property type="entry name" value="Tetratricopeptide repeat domain"/>
    <property type="match status" value="1"/>
</dbReference>
<evidence type="ECO:0000256" key="6">
    <source>
        <dbReference type="PROSITE-ProRule" id="PRU01091"/>
    </source>
</evidence>
<protein>
    <recommendedName>
        <fullName evidence="11">Transcriptional regulator</fullName>
    </recommendedName>
</protein>
<dbReference type="InterPro" id="IPR001867">
    <property type="entry name" value="OmpR/PhoB-type_DNA-bd"/>
</dbReference>
<dbReference type="InterPro" id="IPR016032">
    <property type="entry name" value="Sig_transdc_resp-reg_C-effctor"/>
</dbReference>
<dbReference type="SMART" id="SM00530">
    <property type="entry name" value="HTH_XRE"/>
    <property type="match status" value="1"/>
</dbReference>
<dbReference type="PANTHER" id="PTHR35807">
    <property type="entry name" value="TRANSCRIPTIONAL REGULATOR REDD-RELATED"/>
    <property type="match status" value="1"/>
</dbReference>
<dbReference type="Gene3D" id="3.40.50.300">
    <property type="entry name" value="P-loop containing nucleotide triphosphate hydrolases"/>
    <property type="match status" value="1"/>
</dbReference>
<evidence type="ECO:0000259" key="7">
    <source>
        <dbReference type="PROSITE" id="PS50943"/>
    </source>
</evidence>
<dbReference type="PRINTS" id="PR00364">
    <property type="entry name" value="DISEASERSIST"/>
</dbReference>
<evidence type="ECO:0000256" key="5">
    <source>
        <dbReference type="ARBA" id="ARBA00023163"/>
    </source>
</evidence>
<dbReference type="Pfam" id="PF00931">
    <property type="entry name" value="NB-ARC"/>
    <property type="match status" value="1"/>
</dbReference>
<dbReference type="InterPro" id="IPR002182">
    <property type="entry name" value="NB-ARC"/>
</dbReference>
<evidence type="ECO:0000256" key="3">
    <source>
        <dbReference type="ARBA" id="ARBA00023015"/>
    </source>
</evidence>
<dbReference type="SMART" id="SM01043">
    <property type="entry name" value="BTAD"/>
    <property type="match status" value="1"/>
</dbReference>
<dbReference type="CDD" id="cd15831">
    <property type="entry name" value="BTAD"/>
    <property type="match status" value="1"/>
</dbReference>